<proteinExistence type="predicted"/>
<comment type="caution">
    <text evidence="1">The sequence shown here is derived from an EMBL/GenBank/DDBJ whole genome shotgun (WGS) entry which is preliminary data.</text>
</comment>
<sequence>MPSHNSTCRALRGACISLALFQILLAGALVILVADDPSGTPAWLCLPYALASVMFAAKGIYDATQVTRNAHSNASEPLHLSITL</sequence>
<reference evidence="1" key="1">
    <citation type="submission" date="2022-04" db="EMBL/GenBank/DDBJ databases">
        <title>Genome of the entomopathogenic fungus Entomophthora muscae.</title>
        <authorList>
            <person name="Elya C."/>
            <person name="Lovett B.R."/>
            <person name="Lee E."/>
            <person name="Macias A.M."/>
            <person name="Hajek A.E."/>
            <person name="De Bivort B.L."/>
            <person name="Kasson M.T."/>
            <person name="De Fine Licht H.H."/>
            <person name="Stajich J.E."/>
        </authorList>
    </citation>
    <scope>NUCLEOTIDE SEQUENCE</scope>
    <source>
        <strain evidence="1">Berkeley</strain>
    </source>
</reference>
<keyword evidence="2" id="KW-1185">Reference proteome</keyword>
<dbReference type="EMBL" id="QTSX02002360">
    <property type="protein sequence ID" value="KAJ9075851.1"/>
    <property type="molecule type" value="Genomic_DNA"/>
</dbReference>
<name>A0ACC2TNA2_9FUNG</name>
<evidence type="ECO:0000313" key="2">
    <source>
        <dbReference type="Proteomes" id="UP001165960"/>
    </source>
</evidence>
<organism evidence="1 2">
    <name type="scientific">Entomophthora muscae</name>
    <dbReference type="NCBI Taxonomy" id="34485"/>
    <lineage>
        <taxon>Eukaryota</taxon>
        <taxon>Fungi</taxon>
        <taxon>Fungi incertae sedis</taxon>
        <taxon>Zoopagomycota</taxon>
        <taxon>Entomophthoromycotina</taxon>
        <taxon>Entomophthoromycetes</taxon>
        <taxon>Entomophthorales</taxon>
        <taxon>Entomophthoraceae</taxon>
        <taxon>Entomophthora</taxon>
    </lineage>
</organism>
<evidence type="ECO:0000313" key="1">
    <source>
        <dbReference type="EMBL" id="KAJ9075851.1"/>
    </source>
</evidence>
<dbReference type="Proteomes" id="UP001165960">
    <property type="component" value="Unassembled WGS sequence"/>
</dbReference>
<protein>
    <submittedName>
        <fullName evidence="1">Uncharacterized protein</fullName>
    </submittedName>
</protein>
<gene>
    <name evidence="1" type="ORF">DSO57_1031720</name>
</gene>
<accession>A0ACC2TNA2</accession>